<evidence type="ECO:0000256" key="3">
    <source>
        <dbReference type="ARBA" id="ARBA00022553"/>
    </source>
</evidence>
<dbReference type="GO" id="GO:0016874">
    <property type="term" value="F:ligase activity"/>
    <property type="evidence" value="ECO:0007669"/>
    <property type="project" value="UniProtKB-KW"/>
</dbReference>
<dbReference type="FunFam" id="3.30.559.30:FF:000003">
    <property type="entry name" value="Nonribosomal peptide synthase SidD"/>
    <property type="match status" value="1"/>
</dbReference>
<dbReference type="InterPro" id="IPR000873">
    <property type="entry name" value="AMP-dep_synth/lig_dom"/>
</dbReference>
<dbReference type="SUPFAM" id="SSF56801">
    <property type="entry name" value="Acetyl-CoA synthetase-like"/>
    <property type="match status" value="5"/>
</dbReference>
<comment type="similarity">
    <text evidence="5">Belongs to the NRP synthetase family.</text>
</comment>
<dbReference type="PANTHER" id="PTHR45527">
    <property type="entry name" value="NONRIBOSOMAL PEPTIDE SYNTHETASE"/>
    <property type="match status" value="1"/>
</dbReference>
<keyword evidence="4" id="KW-0436">Ligase</keyword>
<dbReference type="Gene3D" id="2.30.38.10">
    <property type="entry name" value="Luciferase, Domain 3"/>
    <property type="match status" value="1"/>
</dbReference>
<dbReference type="Gene3D" id="3.40.50.12780">
    <property type="entry name" value="N-terminal domain of ligase-like"/>
    <property type="match status" value="4"/>
</dbReference>
<dbReference type="GO" id="GO:0044550">
    <property type="term" value="P:secondary metabolite biosynthetic process"/>
    <property type="evidence" value="ECO:0007669"/>
    <property type="project" value="TreeGrafter"/>
</dbReference>
<gene>
    <name evidence="7" type="ORF">HRG_04218</name>
</gene>
<dbReference type="CDD" id="cd05918">
    <property type="entry name" value="A_NRPS_SidN3_like"/>
    <property type="match status" value="5"/>
</dbReference>
<keyword evidence="2" id="KW-0596">Phosphopantetheine</keyword>
<dbReference type="FunFam" id="3.30.559.10:FF:000016">
    <property type="entry name" value="Nonribosomal peptide synthase Pes1"/>
    <property type="match status" value="1"/>
</dbReference>
<dbReference type="SMART" id="SM00823">
    <property type="entry name" value="PKS_PP"/>
    <property type="match status" value="5"/>
</dbReference>
<dbReference type="EMBL" id="JAIZPD010000004">
    <property type="protein sequence ID" value="KAH0963790.1"/>
    <property type="molecule type" value="Genomic_DNA"/>
</dbReference>
<dbReference type="CDD" id="cd19542">
    <property type="entry name" value="CT_NRPS-like"/>
    <property type="match status" value="4"/>
</dbReference>
<dbReference type="RefSeq" id="XP_044721303.1">
    <property type="nucleotide sequence ID" value="XM_044862689.1"/>
</dbReference>
<feature type="domain" description="Carrier" evidence="6">
    <location>
        <begin position="5418"/>
        <end position="5494"/>
    </location>
</feature>
<dbReference type="InterPro" id="IPR010071">
    <property type="entry name" value="AA_adenyl_dom"/>
</dbReference>
<evidence type="ECO:0000256" key="5">
    <source>
        <dbReference type="ARBA" id="ARBA00029454"/>
    </source>
</evidence>
<dbReference type="Proteomes" id="UP000824596">
    <property type="component" value="Unassembled WGS sequence"/>
</dbReference>
<keyword evidence="8" id="KW-1185">Reference proteome</keyword>
<comment type="caution">
    <text evidence="7">The sequence shown here is derived from an EMBL/GenBank/DDBJ whole genome shotgun (WGS) entry which is preliminary data.</text>
</comment>
<dbReference type="PROSITE" id="PS50075">
    <property type="entry name" value="CARRIER"/>
    <property type="match status" value="5"/>
</dbReference>
<dbReference type="NCBIfam" id="TIGR01733">
    <property type="entry name" value="AA-adenyl-dom"/>
    <property type="match status" value="5"/>
</dbReference>
<dbReference type="FunFam" id="3.40.50.980:FF:000001">
    <property type="entry name" value="Non-ribosomal peptide synthetase"/>
    <property type="match status" value="1"/>
</dbReference>
<dbReference type="GO" id="GO:0043041">
    <property type="term" value="P:amino acid activation for nonribosomal peptide biosynthetic process"/>
    <property type="evidence" value="ECO:0007669"/>
    <property type="project" value="TreeGrafter"/>
</dbReference>
<accession>A0A9P8MYT4</accession>
<dbReference type="PROSITE" id="PS00012">
    <property type="entry name" value="PHOSPHOPANTETHEINE"/>
    <property type="match status" value="2"/>
</dbReference>
<dbReference type="PANTHER" id="PTHR45527:SF16">
    <property type="entry name" value="NONRIBOSOMAL PEPTIDE SYNTHASE ATNA-RELATED"/>
    <property type="match status" value="1"/>
</dbReference>
<keyword evidence="3" id="KW-0597">Phosphoprotein</keyword>
<dbReference type="NCBIfam" id="NF003417">
    <property type="entry name" value="PRK04813.1"/>
    <property type="match status" value="5"/>
</dbReference>
<dbReference type="Gene3D" id="1.10.1200.10">
    <property type="entry name" value="ACP-like"/>
    <property type="match status" value="5"/>
</dbReference>
<evidence type="ECO:0000256" key="1">
    <source>
        <dbReference type="ARBA" id="ARBA00005179"/>
    </source>
</evidence>
<evidence type="ECO:0000256" key="4">
    <source>
        <dbReference type="ARBA" id="ARBA00022598"/>
    </source>
</evidence>
<dbReference type="InterPro" id="IPR036736">
    <property type="entry name" value="ACP-like_sf"/>
</dbReference>
<dbReference type="GO" id="GO:0005737">
    <property type="term" value="C:cytoplasm"/>
    <property type="evidence" value="ECO:0007669"/>
    <property type="project" value="TreeGrafter"/>
</dbReference>
<organism evidence="7 8">
    <name type="scientific">Hirsutella rhossiliensis</name>
    <dbReference type="NCBI Taxonomy" id="111463"/>
    <lineage>
        <taxon>Eukaryota</taxon>
        <taxon>Fungi</taxon>
        <taxon>Dikarya</taxon>
        <taxon>Ascomycota</taxon>
        <taxon>Pezizomycotina</taxon>
        <taxon>Sordariomycetes</taxon>
        <taxon>Hypocreomycetidae</taxon>
        <taxon>Hypocreales</taxon>
        <taxon>Ophiocordycipitaceae</taxon>
        <taxon>Hirsutella</taxon>
    </lineage>
</organism>
<feature type="domain" description="Carrier" evidence="6">
    <location>
        <begin position="4350"/>
        <end position="4425"/>
    </location>
</feature>
<dbReference type="FunFam" id="1.10.1200.10:FF:000005">
    <property type="entry name" value="Nonribosomal peptide synthetase 1"/>
    <property type="match status" value="2"/>
</dbReference>
<dbReference type="Gene3D" id="3.30.300.30">
    <property type="match status" value="5"/>
</dbReference>
<dbReference type="InterPro" id="IPR020845">
    <property type="entry name" value="AMP-binding_CS"/>
</dbReference>
<dbReference type="InterPro" id="IPR006162">
    <property type="entry name" value="Ppantetheine_attach_site"/>
</dbReference>
<evidence type="ECO:0000313" key="7">
    <source>
        <dbReference type="EMBL" id="KAH0963790.1"/>
    </source>
</evidence>
<dbReference type="SUPFAM" id="SSF52777">
    <property type="entry name" value="CoA-dependent acyltransferases"/>
    <property type="match status" value="12"/>
</dbReference>
<sequence>MQTGVELALATAWAVVLKTYTVSVQDEASLNSISQMLQRDLFRSDSFRVSRISAVPTFRKSDDRPFCNTALSIASCLTPPDRGIDVQIAFEVTPKQLCARLMYSGEILDEAQAVDIALAFQHTLSVLISSPATSCSDLNLVHPQSLVRLFSWNASVPESVDRCVGELFQEQASSRPNDMAVHASDAAFTYAELAVMTEVLASDLQSRGIGPETVVLLCFPKSVWAVVAMMAVVRAGAAVLFLDSSHPTARLQEIQSQVKAPMLLTAPQYADMWHWTAAEVLVVNQALLDSLPRPREPVSSAVTPSSMLYIIFTSGSTGKPKGCCVEHRQFLTGCYAQRKASGMLPTDRVLQLASFTFDVSMLEIVTSLITGACVCIPGDAARVKGPAYCIQEFDVTWAFLTPSLVRLMTPAEVPSLRFLVLGGEPLAKANIETWAPHLQLANGYGPTECSIAATANPKLNTTTDPANIGYPLSALCWLVDPQDHRRLVPPGAPGELLVHGPIVARGYFQDAAKTTAAFVDDVPWLPKNRFGKSRRMYKTGDLARYNSDGTIHFIGRKDSQVKLRGLRIELGDVEHQIASHELVQQAAAFLPRQGPCKNQLTAVIALKESYRETTDRGLELLDVTTKSLCSVSLDRVTRDASQHLPAYMLPSVFILVRSIPLTASGKLNRVAVAKWIAEMDETMYNPITGAESAVMASTRTEHQIQQLCSEVLDVPLSRVHLNRSFVNNGGDSILGMRLLAKLRAADIDVSVKDMLEAKSLSELADRAKNCVVRQTMTYPISYDMERFKSEVLPQLSLEQDEIEDVYPLGPMQRGILLSQQRASASYELRVVCAVSVPGGGAVDVERLKHAWIAVSNRHACLRTIFSPTILEDAPCDQVVLKRVEPYVATVSCRDEADVSKDVRSRRIVATGTQPRVNFIIYETPGAVRCMAAVDHALIDGVSVQLLFRDLGTAYAGLLDQVQQMKFSHYIGYVQQLQKARSLEYWQTYLRDLAPCQLAGLEGGTADANRLNELSAILEPGMELQKFCRHHSITPASLLQCAWAMTLRAYTGLEDVCFGYLSSGRDAPVADIEDAVGAYINMLVCRLKLDGSKTLIQLVNSVQDSFLNSLPHQHCSLAEIQHKLGLREPLFNTIMSLQSALGDVIHGDPSCDSISFSVVDEVDPTEYDVSINAAIARGVVHLSLRHYTSRISPTMANHILETFKSAIGTIIQGCEKPFADAPLLSHHDMNQILSWNGADWKAFYTCIHDEFEKQVAARGDAVAIDAWDGSLTYGQLDAASTLLASHLSVRGVGPEVLVPLSFEKSVWVPVAQLAVLKAGGACVAIDAAHPWKRREELLGRCDARIAVTSRLHEGLFEGLVGERVVVDQASLDQLATDQSLPLSWTPAKPDNPAFVVFTSGSTGIPKGIVLEHRALVSSAHAHGPSMKYGPGQRILQFASYTFDVSIGETMSGLMLGATVCIPNEEERMDDLPGVINRMAINVVYLTPSVVSLLQPSDTPGLEVLALGGEAVKAENIAMWAGKVHLVNIYGPAECSVWSTGLSPVPAGTSAANIGYGLGARAWIAEVGSPDRLCPIGCVGELLLEGPIVARGYLKDKDKTEAAFIADPPWMASASTGRKLYRTGDLARYNLDGSLHFIGRRDFQIKVHGQRVELGDIEHHIQSHGRVANAVVLYPHSGPVSQRLVAIVSLREPTAADVNNEVELVDPARIPADILRAKAHLSERVPGYMMPSTWLVVQVIPLSVNGKTDRSRLLRFVQGLETVPEQTGAWDAASPVVLPSTPAEETLRAVISTVLGIAQDSVSMDQSFVGLGGDSITAMQVSVRCRTNALTTSVRDVLLSKSIRQLASADLSLLDQEAKIMGLSGLEDVEDGYPVSPMQQGLLIAQAQTSGNYKPYVICQVTAAKHAVEVTADRLQAAWQRVMVLKKAPARVARVDDLAALNNIIWTDPIDYEDRRPPHRLTTCATNDKLFFNLEISHTLIDGASMAIILKDLAAAYLQDNLAPGPLYRDYISLLQTQSRQESLDYWKGYLDGAQSCTFPKLHDRDVPVRTLETVEVPLPPETIGKLHTFSRSTGVTLANVLQTAWGLVLRSFSGSTDVLLGFMASGRDISLTGIEEAVGPYINMLVCRVDASNNICVLDAIRKTQRDYLDALPHQHQPLAEIQHSLNLTSGRLFNTILSLQRPLSEDTGPESDIGINYLQGRDPTEYDLSVSITASDSAIEASICFWSSFLSAEQGSQVASTLSQILNQMLDKPAATLAELDFLCDSDRRKIFAWNKNGITPQKVHQLIHHNFARHALDRPGATAVASWDGVLTYGELDEASRCLAHHLRHLGVTSEVIVPLCFDKSKWTVVAMLAILRAGGAYTSMDPSSPAKHLANIIEQTQAKLVLTSAAQYANKLSKAVQLVVVVDQALLDKLPVREQPPAEICTPDNAAFISFTSGSTGRPKAICLTHSSFTSVMSHNPEMGMGPQSRVCQFAAYVFDTSNSEIFGPLTCGGSVCIPSEHERLNDLAGAMKRLEVNWTFLTPSVASSMTPADVPKLTTLALCGERVPDDIVKTWKDDVQLINSYGPAECTIWTSMAILGRGRSPATISRGYGGDGCLLWVADTADVGKLAPVGAIGELLIEGPILARGYLDAEKTAQAFIAPPRWRGSTATTCRMYRSGDLVRYHDDGTLIYVGRADGQVKLNGQRIETSEIERHIVSHHLVRYAVVLMPKSGPCRRQLVAVVAPSEFSEKTMALQEPCTITDKPSKIKAAAQVAQVREQLRSLVPGYMVPSVWLLLEAFPLTASRKMDRVRVSRWVQDLSNDDYSDALDIGEEQPAEATVVPDEKRLQQIISAVLNVPLDQVRRNKSFLNLGGDSILAMHLVVQCRKQGIKLAVKDIMRSKTISSLALTVKTVASREPRQEELLDAPFPLSPIQSMYFSELTKGSLDAQVNQFNQSFLLGVKTRQSPAAIARAVQQVVEHHPMLRARFLQSRDGVWSQMVLSQIAGSYRIGTHDVKSREDALFIAKKAQEQMDIRNGPVFGVELFNVSDASHQLLFVVAHHLVVDLVSWRTIIRQMEDILTLGNQLPGTKPFPFHSWVKAQADYGSRHLRPQTSLPHQVPDADYGYWGMENKPNLRGDTAELSFAINQKDTDLLLRGCHRSMKTEALDVFLAAAFFSFAATFSRPPPAIFNEGHGREPWDSQMDITETVGWFTTMFPLQVSPRAGMSMLDTVRRLKDQRRCLPRSGWAYFNSALSNDEGKTAFKGHWPVEILFNYHGVYQGQAQSDSLFHPQPFNEGDVGPQVSRFALMEINAYVLEGAAHFTLTYNRNMKHAVLMERWATSYARTLVDMGHELKIADPMLTPGDFPLLSTTNEILERFQNDVLVAVAAVDDVEDMLPCSPMQEGILLSQNRIQGAYNVEMVVEVSSTHGQAIDVPKLAKAWQTVVDRHATLRTVFVQNLSDRPYDQLVLKKHTAEMVVRENQPEQAVSHLQKAKALDYALAQPPHCMTLLHTLSGRVVCKLEISHALVDGTSTSILVSEWIDAYRDKSAALPSPVYSDYIAYIHSRPRDDAIDHWKSYLANVRPCHLPTLTDGELAPERLFHEVEIEVPSAARMRSFCQENNVTLASIFRLAWAKVLGAFVGDDHVCFGYLASGREVPVPGIEGAIGAFINMLVCSVDLGHISRHKVDDSLVMFQEQYLKSLPYQHVGLAQIQHELGLAGQTLFNTVLSFQRRSHGDLSIGDLRLRHLDGVDPTEYSASVSISDSQDGIHVHMSYVTDQLCDRQASNVASALSNVLASIVETPHAQVGHLNLYGTRDAKQIALWNAEPWAPINKCVHEIFADNANKCPDAVAIDSSEGSMTYGELDTEATQLAHELVALGIQVDSLVPISFEKSAWAIVAMLGIMKAGAGFVPLDPAHPDDRLRAIISQTASCLVLASETTAQRIQTLVDNVLTLSSRPSERSSSSITPAKPPVSPANVAYVLFTSGSTGLPKGVVLTHLAVSSSTLHHGAEIGCSPATRMYQFATYTFDACIFEIFTTLAHGGCVCVPSDEERMSDIAGFMVRKRVNTAFMTPSLVRILAPDQVPTLKTLVLGGEALGQDNIATWTGKVRLMNGYGPTETCVFALMKTFEDPRDGHDVLGRGVGSQPWIVSLQDATQLAPIGAVGMLHLSGPSLARGYLHDKARTNSVFIDNPAFLKGFQDWPQRVYNTGDLARYNSDGTITYLGRKDQQVKLRGQRIELSEIEYHVKSSFPQASQVSVEVVFPLAEKERATVATFFRHANQPEQSQMLLPLTDALRGDVARLQGILGTLLPPYEVPSLYIPVGKMPTTAAGKLDRKALRDAVASMSEEDLGTFSPVQESRKPLVTATETRLALLWSEVLKLPVSRIGRHDNFFRMGGDSIAAMKLAAKLTSGISLTVSDIFRHATLSDMAVVAAKDASTANTMVDVKPFELLKSTLSVKDARPSFAAKCNVSENQVADAYPCTPLQESLMALSMLYPGAYTAHKAFKLPNSIDMARFKAAWEKTIDNNPVLRTTIIQTKAGRAVQVVLKDCFKWREAATLRQYMEDDEKDEMAFGKPLSRYAMTDDGYFIWTAHHSMYDGWTVPLILEQVTSYYASGTAPATPGFNRFVQHVSTLSTDEARGFWESQLSAGKAVTFPEPPSSSHPPRVDQEVHHSVPISRQPGSEVPMATVLRSAWAYVLAQHSDADDVLFGMTLSGRNCPVQGIDTIVGPTITTVPVRVSVPAKGTVVDFLKAVQQQATEMMRFEHFGLQNIANINQDTSQAVKFQNILVVQPMKQFHVDHTELLGAEQVSKPLNSFDTYPLIMECSLGETEVRLNARFDEAVISRSQTERILRHFEHVLHGFNEATGATKMRDISMLTKDDFSQILAWNSTYPEALETTVPEVFAQQVLRRPDALAVDAWDGKLTYAELDQLSTNCARHLVEQQGVGPEILVPVCFEKSRWAIVTQLSIMKAGGAVVNLDPSYPMSRQELILQDTGAKVLLVASQLYSKFSDVKGVRLVAIDKMFYRRLTKPSWTALPVVDPSSTAYVLFTSGSTGRPKGIVVEHRNLCSSSQAHGTAWDIGPSTRLLQFAAYTFDVSCADIFTTLQRGGCICVPSEHDRLNDLAGSINRFRCNWAFLTPTVASLLPAHGIPSLRKLVLGGEASTKDTIAKWHRSLDLIVCYGPAECSVYCSGAPPATATSDPADLGEAIGALYWVADAHDHNRLVPIGCTGELLLEGPTVARGYLHDKHKTAQTFIYNPAWADGSTPGRPRRFYRTGDLVRYNEDGTIHFVGRKDTQVKVRGQRVELGEIEHAIRIQMPSLTHVTVDAVSLDSRQAVVAFLHVTAKSSGSDEVLPLDDQLKEDLMKLQASIAEVLPFHMQPNMFVPMAQVPLTANGKVDRRRLRDLVTNLGHKRMLQFTLESSTKRVPATDMEFALRDLWAQALSVDPPTIGTQDQFFRVGGDSILAMKLVAAAGEHQIPLHVRDFFYSPVLSDMAKALESRLPVRPNDTQRYQPLSLITSTHPIKLVRAVASQIKTSEANIADVLPATDFQLNAVAHALMKTRGLRNYLWLDGTGHLDMAATHEALRAFVAEHEILRTVFALHRADIVQVVLKQLRYEVEEHLTSTDIANFTDQICRSDMSLPTKLTDPLLKFIIIQASGNRHRIVLRISHAQYDGISLPKLWDSLAAALEGRPNPTPVKPMSTFMRAISSQDQDEALQYWGSLLKGSSMTRLVAHTKPSHQNVYNTYLRRTIPTASLANCGTTFATILKAAWSLVLASLTSTCDVTFGHVVSGRTLDLDLGISAVVGACINIVPVRVAITDPELSVSQLLQAVQAQHAAGLLYEAVVGTRTIVRQCAPWAPHTRFSSIVQHQNIEEASHVAVRGVDYEVGFFCPQADEADVAIKTTPQGDGTTEVLLICSDRAVGEELGGFQGRGTIEDDG</sequence>
<dbReference type="Gene3D" id="3.30.559.10">
    <property type="entry name" value="Chloramphenicol acetyltransferase-like domain"/>
    <property type="match status" value="6"/>
</dbReference>
<dbReference type="Gene3D" id="3.30.559.30">
    <property type="entry name" value="Nonribosomal peptide synthetase, condensation domain"/>
    <property type="match status" value="6"/>
</dbReference>
<dbReference type="OrthoDB" id="416786at2759"/>
<feature type="domain" description="Carrier" evidence="6">
    <location>
        <begin position="1779"/>
        <end position="1852"/>
    </location>
</feature>
<dbReference type="InterPro" id="IPR045851">
    <property type="entry name" value="AMP-bd_C_sf"/>
</dbReference>
<dbReference type="InterPro" id="IPR001242">
    <property type="entry name" value="Condensation_dom"/>
</dbReference>
<dbReference type="FunFam" id="3.30.559.30:FF:000005">
    <property type="entry name" value="Nonribosomal peptide synthase Pes1"/>
    <property type="match status" value="3"/>
</dbReference>
<dbReference type="InterPro" id="IPR009081">
    <property type="entry name" value="PP-bd_ACP"/>
</dbReference>
<dbReference type="Pfam" id="PF00501">
    <property type="entry name" value="AMP-binding"/>
    <property type="match status" value="5"/>
</dbReference>
<dbReference type="CDD" id="cd19545">
    <property type="entry name" value="FUM14_C_NRPS-like"/>
    <property type="match status" value="1"/>
</dbReference>
<proteinExistence type="inferred from homology"/>
<dbReference type="GeneID" id="68353347"/>
<reference evidence="7" key="1">
    <citation type="submission" date="2021-09" db="EMBL/GenBank/DDBJ databases">
        <title>A high-quality genome of the endoparasitic fungus Hirsutella rhossiliensis with a comparison of Hirsutella genomes reveals transposable elements contributing to genome size variation.</title>
        <authorList>
            <person name="Lin R."/>
            <person name="Jiao Y."/>
            <person name="Sun X."/>
            <person name="Ling J."/>
            <person name="Xie B."/>
            <person name="Cheng X."/>
        </authorList>
    </citation>
    <scope>NUCLEOTIDE SEQUENCE</scope>
    <source>
        <strain evidence="7">HR02</strain>
    </source>
</reference>
<dbReference type="Pfam" id="PF00550">
    <property type="entry name" value="PP-binding"/>
    <property type="match status" value="5"/>
</dbReference>
<feature type="domain" description="Carrier" evidence="6">
    <location>
        <begin position="695"/>
        <end position="771"/>
    </location>
</feature>
<dbReference type="Pfam" id="PF00668">
    <property type="entry name" value="Condensation"/>
    <property type="match status" value="6"/>
</dbReference>
<dbReference type="Gene3D" id="3.40.50.980">
    <property type="match status" value="2"/>
</dbReference>
<dbReference type="FunFam" id="3.30.559.30:FF:000002">
    <property type="entry name" value="Nonribosomal peptide synthase Pes1"/>
    <property type="match status" value="1"/>
</dbReference>
<dbReference type="PROSITE" id="PS00455">
    <property type="entry name" value="AMP_BINDING"/>
    <property type="match status" value="5"/>
</dbReference>
<dbReference type="FunFam" id="3.30.300.30:FF:000015">
    <property type="entry name" value="Nonribosomal peptide synthase SidD"/>
    <property type="match status" value="5"/>
</dbReference>
<dbReference type="SUPFAM" id="SSF47336">
    <property type="entry name" value="ACP-like"/>
    <property type="match status" value="5"/>
</dbReference>
<dbReference type="InterPro" id="IPR023213">
    <property type="entry name" value="CAT-like_dom_sf"/>
</dbReference>
<comment type="pathway">
    <text evidence="1">Secondary metabolite biosynthesis.</text>
</comment>
<protein>
    <submittedName>
        <fullName evidence="7">AMP-binding enzyme domain-containing protein</fullName>
    </submittedName>
</protein>
<dbReference type="InterPro" id="IPR042099">
    <property type="entry name" value="ANL_N_sf"/>
</dbReference>
<name>A0A9P8MYT4_9HYPO</name>
<dbReference type="FunFam" id="3.40.50.12780:FF:000014">
    <property type="entry name" value="Nonribosomal peptide synthetase 1"/>
    <property type="match status" value="5"/>
</dbReference>
<dbReference type="InterPro" id="IPR020806">
    <property type="entry name" value="PKS_PP-bd"/>
</dbReference>
<dbReference type="CDD" id="cd19534">
    <property type="entry name" value="E_NRPS"/>
    <property type="match status" value="1"/>
</dbReference>
<evidence type="ECO:0000259" key="6">
    <source>
        <dbReference type="PROSITE" id="PS50075"/>
    </source>
</evidence>
<dbReference type="GO" id="GO:0031177">
    <property type="term" value="F:phosphopantetheine binding"/>
    <property type="evidence" value="ECO:0007669"/>
    <property type="project" value="InterPro"/>
</dbReference>
<evidence type="ECO:0000313" key="8">
    <source>
        <dbReference type="Proteomes" id="UP000824596"/>
    </source>
</evidence>
<feature type="domain" description="Carrier" evidence="6">
    <location>
        <begin position="2826"/>
        <end position="2899"/>
    </location>
</feature>
<evidence type="ECO:0000256" key="2">
    <source>
        <dbReference type="ARBA" id="ARBA00022450"/>
    </source>
</evidence>